<dbReference type="PROSITE" id="PS50011">
    <property type="entry name" value="PROTEIN_KINASE_DOM"/>
    <property type="match status" value="1"/>
</dbReference>
<name>K5UG62_PHACS</name>
<dbReference type="KEGG" id="pco:PHACADRAFT_202791"/>
<proteinExistence type="predicted"/>
<dbReference type="HOGENOM" id="CLU_038497_0_0_1"/>
<accession>K5UG62</accession>
<dbReference type="GO" id="GO:0004672">
    <property type="term" value="F:protein kinase activity"/>
    <property type="evidence" value="ECO:0007669"/>
    <property type="project" value="InterPro"/>
</dbReference>
<dbReference type="STRING" id="650164.K5UG62"/>
<dbReference type="InterPro" id="IPR011009">
    <property type="entry name" value="Kinase-like_dom_sf"/>
</dbReference>
<dbReference type="InParanoid" id="K5UG62"/>
<dbReference type="RefSeq" id="XP_007402991.1">
    <property type="nucleotide sequence ID" value="XM_007402929.1"/>
</dbReference>
<feature type="domain" description="Protein kinase" evidence="2">
    <location>
        <begin position="48"/>
        <end position="379"/>
    </location>
</feature>
<evidence type="ECO:0000313" key="3">
    <source>
        <dbReference type="EMBL" id="EKM48456.1"/>
    </source>
</evidence>
<dbReference type="InterPro" id="IPR008266">
    <property type="entry name" value="Tyr_kinase_AS"/>
</dbReference>
<dbReference type="GeneID" id="18911986"/>
<dbReference type="SUPFAM" id="SSF56112">
    <property type="entry name" value="Protein kinase-like (PK-like)"/>
    <property type="match status" value="1"/>
</dbReference>
<dbReference type="AlphaFoldDB" id="K5UG62"/>
<dbReference type="PANTHER" id="PTHR38248:SF2">
    <property type="entry name" value="FUNK1 11"/>
    <property type="match status" value="1"/>
</dbReference>
<sequence length="425" mass="48475">MQGVTPPKGSKYPANFPPANLTGYTIKMPLPNKRRARQPQMVVTLDKPLFCQYALVGRHTTVYTATTSVAVGRKKGRAVIVKLSQQAKGRKPEQDFLATALEVDVDHLPELHSSMDLWSLSDGIRSVFLKRDPAHNEIFEDRILRAIVYTQYTPLQQFLAESSDAPEYIRLMVDQMMECLHDLRYKAKIIHRDVSPNNIMVEMRNGEPFFILNDFDLATFVKDNGMRLHPASSKHRTGTLPFMAVEILLDMDKPVAAAKTRRVGLQIAHRLRHDWESLLWVALWCMLTMDPDVSGTELEPQIVSFLSDWETGEFRNIANAKITIIYNATNVYDLVPLRFRSLIPWIKRWCRILRDGHDVATEHRELSRKVLGQADRETLNGTITLGKLKEAMHVPEEVREEVEENLSGDCSPDAVSGSEEEAEEW</sequence>
<dbReference type="Proteomes" id="UP000008370">
    <property type="component" value="Unassembled WGS sequence"/>
</dbReference>
<dbReference type="PANTHER" id="PTHR38248">
    <property type="entry name" value="FUNK1 6"/>
    <property type="match status" value="1"/>
</dbReference>
<dbReference type="Pfam" id="PF17667">
    <property type="entry name" value="Pkinase_fungal"/>
    <property type="match status" value="1"/>
</dbReference>
<evidence type="ECO:0000259" key="2">
    <source>
        <dbReference type="PROSITE" id="PS50011"/>
    </source>
</evidence>
<dbReference type="GO" id="GO:0005524">
    <property type="term" value="F:ATP binding"/>
    <property type="evidence" value="ECO:0007669"/>
    <property type="project" value="InterPro"/>
</dbReference>
<protein>
    <recommendedName>
        <fullName evidence="2">Protein kinase domain-containing protein</fullName>
    </recommendedName>
</protein>
<dbReference type="PROSITE" id="PS00109">
    <property type="entry name" value="PROTEIN_KINASE_TYR"/>
    <property type="match status" value="1"/>
</dbReference>
<evidence type="ECO:0000313" key="4">
    <source>
        <dbReference type="Proteomes" id="UP000008370"/>
    </source>
</evidence>
<gene>
    <name evidence="3" type="ORF">PHACADRAFT_202791</name>
</gene>
<dbReference type="Gene3D" id="1.10.510.10">
    <property type="entry name" value="Transferase(Phosphotransferase) domain 1"/>
    <property type="match status" value="1"/>
</dbReference>
<dbReference type="OrthoDB" id="5569250at2759"/>
<dbReference type="EMBL" id="JH931035">
    <property type="protein sequence ID" value="EKM48456.1"/>
    <property type="molecule type" value="Genomic_DNA"/>
</dbReference>
<dbReference type="InterPro" id="IPR000719">
    <property type="entry name" value="Prot_kinase_dom"/>
</dbReference>
<dbReference type="InterPro" id="IPR040976">
    <property type="entry name" value="Pkinase_fungal"/>
</dbReference>
<reference evidence="3 4" key="1">
    <citation type="journal article" date="2012" name="BMC Genomics">
        <title>Comparative genomics of the white-rot fungi, Phanerochaete carnosa and P. chrysosporium, to elucidate the genetic basis of the distinct wood types they colonize.</title>
        <authorList>
            <person name="Suzuki H."/>
            <person name="MacDonald J."/>
            <person name="Syed K."/>
            <person name="Salamov A."/>
            <person name="Hori C."/>
            <person name="Aerts A."/>
            <person name="Henrissat B."/>
            <person name="Wiebenga A."/>
            <person name="vanKuyk P.A."/>
            <person name="Barry K."/>
            <person name="Lindquist E."/>
            <person name="LaButti K."/>
            <person name="Lapidus A."/>
            <person name="Lucas S."/>
            <person name="Coutinho P."/>
            <person name="Gong Y."/>
            <person name="Samejima M."/>
            <person name="Mahadevan R."/>
            <person name="Abou-Zaid M."/>
            <person name="de Vries R.P."/>
            <person name="Igarashi K."/>
            <person name="Yadav J.S."/>
            <person name="Grigoriev I.V."/>
            <person name="Master E.R."/>
        </authorList>
    </citation>
    <scope>NUCLEOTIDE SEQUENCE [LARGE SCALE GENOMIC DNA]</scope>
    <source>
        <strain evidence="3 4">HHB-10118-sp</strain>
    </source>
</reference>
<evidence type="ECO:0000256" key="1">
    <source>
        <dbReference type="SAM" id="MobiDB-lite"/>
    </source>
</evidence>
<organism evidence="3 4">
    <name type="scientific">Phanerochaete carnosa (strain HHB-10118-sp)</name>
    <name type="common">White-rot fungus</name>
    <name type="synonym">Peniophora carnosa</name>
    <dbReference type="NCBI Taxonomy" id="650164"/>
    <lineage>
        <taxon>Eukaryota</taxon>
        <taxon>Fungi</taxon>
        <taxon>Dikarya</taxon>
        <taxon>Basidiomycota</taxon>
        <taxon>Agaricomycotina</taxon>
        <taxon>Agaricomycetes</taxon>
        <taxon>Polyporales</taxon>
        <taxon>Phanerochaetaceae</taxon>
        <taxon>Phanerochaete</taxon>
    </lineage>
</organism>
<keyword evidence="4" id="KW-1185">Reference proteome</keyword>
<feature type="region of interest" description="Disordered" evidence="1">
    <location>
        <begin position="397"/>
        <end position="425"/>
    </location>
</feature>